<dbReference type="Pfam" id="PF07729">
    <property type="entry name" value="FCD"/>
    <property type="match status" value="1"/>
</dbReference>
<sequence length="227" mass="25613">MSRESEFSPASDASLRNKVFKYIKSQIINGSYGPGETLLESKLAEELGVSRTPIREAIRLLEMEGLVETTTKKGAIVLGISHQDVEDIYAIRQLVEGLAARWAAERLTSAELKELQKTYELMEFYAHKNDVEEIAELDNKFHQMIYEAAGSKILYLTLHNLHQYVQMARLKSLGIENRLPHTLAEHHAILEAFEARDAAGAEKALTEHVRQAYMNIRGHLALEPAND</sequence>
<evidence type="ECO:0000313" key="5">
    <source>
        <dbReference type="EMBL" id="MDT8903651.1"/>
    </source>
</evidence>
<dbReference type="RefSeq" id="WP_413782100.1">
    <property type="nucleotide sequence ID" value="NZ_JAUOZS010000001.1"/>
</dbReference>
<evidence type="ECO:0000256" key="3">
    <source>
        <dbReference type="ARBA" id="ARBA00023163"/>
    </source>
</evidence>
<organism evidence="5 6">
    <name type="scientific">Anaeroselena agilis</name>
    <dbReference type="NCBI Taxonomy" id="3063788"/>
    <lineage>
        <taxon>Bacteria</taxon>
        <taxon>Bacillati</taxon>
        <taxon>Bacillota</taxon>
        <taxon>Negativicutes</taxon>
        <taxon>Acetonemataceae</taxon>
        <taxon>Anaeroselena</taxon>
    </lineage>
</organism>
<dbReference type="InterPro" id="IPR008920">
    <property type="entry name" value="TF_FadR/GntR_C"/>
</dbReference>
<keyword evidence="1" id="KW-0805">Transcription regulation</keyword>
<protein>
    <submittedName>
        <fullName evidence="5">GntR family transcriptional regulator</fullName>
    </submittedName>
</protein>
<evidence type="ECO:0000256" key="2">
    <source>
        <dbReference type="ARBA" id="ARBA00023125"/>
    </source>
</evidence>
<dbReference type="Gene3D" id="1.20.120.530">
    <property type="entry name" value="GntR ligand-binding domain-like"/>
    <property type="match status" value="1"/>
</dbReference>
<dbReference type="PRINTS" id="PR00035">
    <property type="entry name" value="HTHGNTR"/>
</dbReference>
<dbReference type="Gene3D" id="1.10.10.10">
    <property type="entry name" value="Winged helix-like DNA-binding domain superfamily/Winged helix DNA-binding domain"/>
    <property type="match status" value="1"/>
</dbReference>
<accession>A0ABU3P675</accession>
<evidence type="ECO:0000259" key="4">
    <source>
        <dbReference type="PROSITE" id="PS50949"/>
    </source>
</evidence>
<dbReference type="PROSITE" id="PS50949">
    <property type="entry name" value="HTH_GNTR"/>
    <property type="match status" value="1"/>
</dbReference>
<keyword evidence="2" id="KW-0238">DNA-binding</keyword>
<dbReference type="InterPro" id="IPR000524">
    <property type="entry name" value="Tscrpt_reg_HTH_GntR"/>
</dbReference>
<comment type="caution">
    <text evidence="5">The sequence shown here is derived from an EMBL/GenBank/DDBJ whole genome shotgun (WGS) entry which is preliminary data.</text>
</comment>
<dbReference type="SMART" id="SM00345">
    <property type="entry name" value="HTH_GNTR"/>
    <property type="match status" value="1"/>
</dbReference>
<dbReference type="InterPro" id="IPR036390">
    <property type="entry name" value="WH_DNA-bd_sf"/>
</dbReference>
<evidence type="ECO:0000256" key="1">
    <source>
        <dbReference type="ARBA" id="ARBA00023015"/>
    </source>
</evidence>
<dbReference type="PANTHER" id="PTHR43537:SF24">
    <property type="entry name" value="GLUCONATE OPERON TRANSCRIPTIONAL REPRESSOR"/>
    <property type="match status" value="1"/>
</dbReference>
<dbReference type="PANTHER" id="PTHR43537">
    <property type="entry name" value="TRANSCRIPTIONAL REGULATOR, GNTR FAMILY"/>
    <property type="match status" value="1"/>
</dbReference>
<keyword evidence="3" id="KW-0804">Transcription</keyword>
<dbReference type="CDD" id="cd07377">
    <property type="entry name" value="WHTH_GntR"/>
    <property type="match status" value="1"/>
</dbReference>
<dbReference type="Pfam" id="PF00392">
    <property type="entry name" value="GntR"/>
    <property type="match status" value="1"/>
</dbReference>
<keyword evidence="6" id="KW-1185">Reference proteome</keyword>
<dbReference type="Proteomes" id="UP001254848">
    <property type="component" value="Unassembled WGS sequence"/>
</dbReference>
<dbReference type="InterPro" id="IPR036388">
    <property type="entry name" value="WH-like_DNA-bd_sf"/>
</dbReference>
<dbReference type="SUPFAM" id="SSF46785">
    <property type="entry name" value="Winged helix' DNA-binding domain"/>
    <property type="match status" value="1"/>
</dbReference>
<evidence type="ECO:0000313" key="6">
    <source>
        <dbReference type="Proteomes" id="UP001254848"/>
    </source>
</evidence>
<feature type="domain" description="HTH gntR-type" evidence="4">
    <location>
        <begin position="13"/>
        <end position="80"/>
    </location>
</feature>
<proteinExistence type="predicted"/>
<name>A0ABU3P675_9FIRM</name>
<reference evidence="5 6" key="1">
    <citation type="submission" date="2023-07" db="EMBL/GenBank/DDBJ databases">
        <title>The novel representative of Negativicutes class, Anaeroselena agilis gen. nov. sp. nov.</title>
        <authorList>
            <person name="Prokofeva M.I."/>
            <person name="Elcheninov A.G."/>
            <person name="Klyukina A."/>
            <person name="Kublanov I.V."/>
            <person name="Frolov E.N."/>
            <person name="Podosokorskaya O.A."/>
        </authorList>
    </citation>
    <scope>NUCLEOTIDE SEQUENCE [LARGE SCALE GENOMIC DNA]</scope>
    <source>
        <strain evidence="5 6">4137-cl</strain>
    </source>
</reference>
<dbReference type="SUPFAM" id="SSF48008">
    <property type="entry name" value="GntR ligand-binding domain-like"/>
    <property type="match status" value="1"/>
</dbReference>
<dbReference type="SMART" id="SM00895">
    <property type="entry name" value="FCD"/>
    <property type="match status" value="1"/>
</dbReference>
<dbReference type="InterPro" id="IPR011711">
    <property type="entry name" value="GntR_C"/>
</dbReference>
<gene>
    <name evidence="5" type="ORF">Q4T40_20685</name>
</gene>
<dbReference type="EMBL" id="JAUOZS010000001">
    <property type="protein sequence ID" value="MDT8903651.1"/>
    <property type="molecule type" value="Genomic_DNA"/>
</dbReference>